<proteinExistence type="predicted"/>
<dbReference type="AlphaFoldDB" id="A0A812KKF4"/>
<evidence type="ECO:0000256" key="1">
    <source>
        <dbReference type="SAM" id="SignalP"/>
    </source>
</evidence>
<name>A0A812KKF4_9DINO</name>
<sequence>MVSGPVQIAKRAFVSLLLALAQQYGLDVKINRDSEEKSLEAAYRKVVRRVHPDKGGNVADAQRLQAAREAWHSSKSHGRLPVRKEKTMKGRELPLLPAQNRKAFMIRSSSCLLTYHVSATTLWREFTKFVQQNMVSWGVQRWCASMELCESGKPHVHLMVQFHTALETRDVHDFCFGQSRPNASATDLCGEGLCRKRVQQSIDRGFFYVFADKIGTVRGPDGLVCTEGNYLPCWTSSLLKYQVLGKWPETLWKQRKITSDVYEELLFLTRDGVISRQRNLWACQDRVEEELARQAVENRVQRIRGNPEPEIYRPFPVVPGVQEWLQLFAKDALRYPILIVLGASRAGKTEYAKSLFRRPLELKIGCLEFFPDTMRQFKRGYHDAIVLDDIRNLQFLVDHQEKVQGKYDCLVEFGSTAGGTCAFHVDLFGVPVVATVNYSTQNLGFLDNHDWLANPGNRVVVQL</sequence>
<reference evidence="2" key="1">
    <citation type="submission" date="2021-02" db="EMBL/GenBank/DDBJ databases">
        <authorList>
            <person name="Dougan E. K."/>
            <person name="Rhodes N."/>
            <person name="Thang M."/>
            <person name="Chan C."/>
        </authorList>
    </citation>
    <scope>NUCLEOTIDE SEQUENCE</scope>
</reference>
<evidence type="ECO:0000313" key="3">
    <source>
        <dbReference type="Proteomes" id="UP000604046"/>
    </source>
</evidence>
<protein>
    <recommendedName>
        <fullName evidence="4">Replication-associated protein</fullName>
    </recommendedName>
</protein>
<organism evidence="2 3">
    <name type="scientific">Symbiodinium natans</name>
    <dbReference type="NCBI Taxonomy" id="878477"/>
    <lineage>
        <taxon>Eukaryota</taxon>
        <taxon>Sar</taxon>
        <taxon>Alveolata</taxon>
        <taxon>Dinophyceae</taxon>
        <taxon>Suessiales</taxon>
        <taxon>Symbiodiniaceae</taxon>
        <taxon>Symbiodinium</taxon>
    </lineage>
</organism>
<accession>A0A812KKF4</accession>
<dbReference type="EMBL" id="CAJNDS010000653">
    <property type="protein sequence ID" value="CAE7225591.1"/>
    <property type="molecule type" value="Genomic_DNA"/>
</dbReference>
<keyword evidence="1" id="KW-0732">Signal</keyword>
<dbReference type="InterPro" id="IPR001623">
    <property type="entry name" value="DnaJ_domain"/>
</dbReference>
<dbReference type="Gene3D" id="3.40.1310.20">
    <property type="match status" value="1"/>
</dbReference>
<dbReference type="OrthoDB" id="420859at2759"/>
<feature type="signal peptide" evidence="1">
    <location>
        <begin position="1"/>
        <end position="23"/>
    </location>
</feature>
<comment type="caution">
    <text evidence="2">The sequence shown here is derived from an EMBL/GenBank/DDBJ whole genome shotgun (WGS) entry which is preliminary data.</text>
</comment>
<feature type="chain" id="PRO_5032489678" description="Replication-associated protein" evidence="1">
    <location>
        <begin position="24"/>
        <end position="463"/>
    </location>
</feature>
<dbReference type="SUPFAM" id="SSF46565">
    <property type="entry name" value="Chaperone J-domain"/>
    <property type="match status" value="1"/>
</dbReference>
<evidence type="ECO:0000313" key="2">
    <source>
        <dbReference type="EMBL" id="CAE7225591.1"/>
    </source>
</evidence>
<dbReference type="CDD" id="cd06257">
    <property type="entry name" value="DnaJ"/>
    <property type="match status" value="1"/>
</dbReference>
<gene>
    <name evidence="2" type="ORF">SNAT2548_LOCUS8704</name>
</gene>
<keyword evidence="3" id="KW-1185">Reference proteome</keyword>
<dbReference type="Gene3D" id="1.10.287.110">
    <property type="entry name" value="DnaJ domain"/>
    <property type="match status" value="1"/>
</dbReference>
<evidence type="ECO:0008006" key="4">
    <source>
        <dbReference type="Google" id="ProtNLM"/>
    </source>
</evidence>
<dbReference type="Proteomes" id="UP000604046">
    <property type="component" value="Unassembled WGS sequence"/>
</dbReference>
<dbReference type="InterPro" id="IPR036869">
    <property type="entry name" value="J_dom_sf"/>
</dbReference>